<evidence type="ECO:0000313" key="1">
    <source>
        <dbReference type="EMBL" id="KAL3585307.1"/>
    </source>
</evidence>
<sequence length="74" mass="8385">MDQKNQKKSIVARSNVEKLLDVPKKKGNLVWIEQEVATDLCIQLLSKEQHPTVIKMKETKNTPCGPGTRNRDLA</sequence>
<gene>
    <name evidence="1" type="ORF">D5086_012174</name>
</gene>
<organism evidence="1 2">
    <name type="scientific">Populus alba</name>
    <name type="common">White poplar</name>
    <dbReference type="NCBI Taxonomy" id="43335"/>
    <lineage>
        <taxon>Eukaryota</taxon>
        <taxon>Viridiplantae</taxon>
        <taxon>Streptophyta</taxon>
        <taxon>Embryophyta</taxon>
        <taxon>Tracheophyta</taxon>
        <taxon>Spermatophyta</taxon>
        <taxon>Magnoliopsida</taxon>
        <taxon>eudicotyledons</taxon>
        <taxon>Gunneridae</taxon>
        <taxon>Pentapetalae</taxon>
        <taxon>rosids</taxon>
        <taxon>fabids</taxon>
        <taxon>Malpighiales</taxon>
        <taxon>Salicaceae</taxon>
        <taxon>Saliceae</taxon>
        <taxon>Populus</taxon>
    </lineage>
</organism>
<name>A0ACC4C251_POPAL</name>
<proteinExistence type="predicted"/>
<protein>
    <submittedName>
        <fullName evidence="1">Uncharacterized protein</fullName>
    </submittedName>
</protein>
<accession>A0ACC4C251</accession>
<dbReference type="EMBL" id="RCHU02000006">
    <property type="protein sequence ID" value="KAL3585307.1"/>
    <property type="molecule type" value="Genomic_DNA"/>
</dbReference>
<keyword evidence="2" id="KW-1185">Reference proteome</keyword>
<dbReference type="Proteomes" id="UP000309997">
    <property type="component" value="Unassembled WGS sequence"/>
</dbReference>
<evidence type="ECO:0000313" key="2">
    <source>
        <dbReference type="Proteomes" id="UP000309997"/>
    </source>
</evidence>
<reference evidence="1 2" key="1">
    <citation type="journal article" date="2024" name="Plant Biotechnol. J.">
        <title>Genome and CRISPR/Cas9 system of a widespread forest tree (Populus alba) in the world.</title>
        <authorList>
            <person name="Liu Y.J."/>
            <person name="Jiang P.F."/>
            <person name="Han X.M."/>
            <person name="Li X.Y."/>
            <person name="Wang H.M."/>
            <person name="Wang Y.J."/>
            <person name="Wang X.X."/>
            <person name="Zeng Q.Y."/>
        </authorList>
    </citation>
    <scope>NUCLEOTIDE SEQUENCE [LARGE SCALE GENOMIC DNA]</scope>
    <source>
        <strain evidence="2">cv. PAL-ZL1</strain>
    </source>
</reference>
<comment type="caution">
    <text evidence="1">The sequence shown here is derived from an EMBL/GenBank/DDBJ whole genome shotgun (WGS) entry which is preliminary data.</text>
</comment>